<dbReference type="AlphaFoldDB" id="A0A382IP55"/>
<sequence>MYFINPFKGLRPSEEKASSVSIPSTDHLSQE</sequence>
<feature type="region of interest" description="Disordered" evidence="1">
    <location>
        <begin position="1"/>
        <end position="31"/>
    </location>
</feature>
<proteinExistence type="predicted"/>
<gene>
    <name evidence="2" type="ORF">METZ01_LOCUS254182</name>
</gene>
<reference evidence="2" key="1">
    <citation type="submission" date="2018-05" db="EMBL/GenBank/DDBJ databases">
        <authorList>
            <person name="Lanie J.A."/>
            <person name="Ng W.-L."/>
            <person name="Kazmierczak K.M."/>
            <person name="Andrzejewski T.M."/>
            <person name="Davidsen T.M."/>
            <person name="Wayne K.J."/>
            <person name="Tettelin H."/>
            <person name="Glass J.I."/>
            <person name="Rusch D."/>
            <person name="Podicherti R."/>
            <person name="Tsui H.-C.T."/>
            <person name="Winkler M.E."/>
        </authorList>
    </citation>
    <scope>NUCLEOTIDE SEQUENCE</scope>
</reference>
<feature type="compositionally biased region" description="Polar residues" evidence="1">
    <location>
        <begin position="18"/>
        <end position="31"/>
    </location>
</feature>
<evidence type="ECO:0000256" key="1">
    <source>
        <dbReference type="SAM" id="MobiDB-lite"/>
    </source>
</evidence>
<dbReference type="EMBL" id="UINC01068588">
    <property type="protein sequence ID" value="SVC01328.1"/>
    <property type="molecule type" value="Genomic_DNA"/>
</dbReference>
<protein>
    <submittedName>
        <fullName evidence="2">Uncharacterized protein</fullName>
    </submittedName>
</protein>
<feature type="non-terminal residue" evidence="2">
    <location>
        <position position="31"/>
    </location>
</feature>
<accession>A0A382IP55</accession>
<name>A0A382IP55_9ZZZZ</name>
<organism evidence="2">
    <name type="scientific">marine metagenome</name>
    <dbReference type="NCBI Taxonomy" id="408172"/>
    <lineage>
        <taxon>unclassified sequences</taxon>
        <taxon>metagenomes</taxon>
        <taxon>ecological metagenomes</taxon>
    </lineage>
</organism>
<evidence type="ECO:0000313" key="2">
    <source>
        <dbReference type="EMBL" id="SVC01328.1"/>
    </source>
</evidence>